<evidence type="ECO:0000256" key="3">
    <source>
        <dbReference type="ARBA" id="ARBA00005790"/>
    </source>
</evidence>
<comment type="catalytic activity">
    <reaction evidence="12">
        <text>GMP + ATP = GDP + ADP</text>
        <dbReference type="Rhea" id="RHEA:20780"/>
        <dbReference type="ChEBI" id="CHEBI:30616"/>
        <dbReference type="ChEBI" id="CHEBI:58115"/>
        <dbReference type="ChEBI" id="CHEBI:58189"/>
        <dbReference type="ChEBI" id="CHEBI:456216"/>
        <dbReference type="EC" id="2.7.4.8"/>
    </reaction>
</comment>
<evidence type="ECO:0000256" key="8">
    <source>
        <dbReference type="ARBA" id="ARBA00022741"/>
    </source>
</evidence>
<evidence type="ECO:0000256" key="6">
    <source>
        <dbReference type="ARBA" id="ARBA00022490"/>
    </source>
</evidence>
<evidence type="ECO:0000259" key="13">
    <source>
        <dbReference type="PROSITE" id="PS50052"/>
    </source>
</evidence>
<dbReference type="InterPro" id="IPR020590">
    <property type="entry name" value="Guanylate_kinase_CS"/>
</dbReference>
<protein>
    <recommendedName>
        <fullName evidence="5">Guanylate kinase</fullName>
        <ecNumber evidence="4">2.7.4.8</ecNumber>
    </recommendedName>
    <alternativeName>
        <fullName evidence="11">GMP kinase</fullName>
    </alternativeName>
</protein>
<organism evidence="14">
    <name type="scientific">marine metagenome</name>
    <dbReference type="NCBI Taxonomy" id="408172"/>
    <lineage>
        <taxon>unclassified sequences</taxon>
        <taxon>metagenomes</taxon>
        <taxon>ecological metagenomes</taxon>
    </lineage>
</organism>
<accession>A0A381P9Q3</accession>
<dbReference type="GO" id="GO:0005524">
    <property type="term" value="F:ATP binding"/>
    <property type="evidence" value="ECO:0007669"/>
    <property type="project" value="UniProtKB-KW"/>
</dbReference>
<dbReference type="PROSITE" id="PS50052">
    <property type="entry name" value="GUANYLATE_KINASE_2"/>
    <property type="match status" value="1"/>
</dbReference>
<dbReference type="HAMAP" id="MF_00328">
    <property type="entry name" value="Guanylate_kinase"/>
    <property type="match status" value="1"/>
</dbReference>
<dbReference type="GO" id="GO:0004385">
    <property type="term" value="F:GMP kinase activity"/>
    <property type="evidence" value="ECO:0007669"/>
    <property type="project" value="UniProtKB-EC"/>
</dbReference>
<evidence type="ECO:0000256" key="9">
    <source>
        <dbReference type="ARBA" id="ARBA00022777"/>
    </source>
</evidence>
<feature type="domain" description="Guanylate kinase-like" evidence="13">
    <location>
        <begin position="1"/>
        <end position="178"/>
    </location>
</feature>
<keyword evidence="9" id="KW-0418">Kinase</keyword>
<dbReference type="PANTHER" id="PTHR23117:SF13">
    <property type="entry name" value="GUANYLATE KINASE"/>
    <property type="match status" value="1"/>
</dbReference>
<comment type="function">
    <text evidence="1">Essential for recycling GMP and indirectly, cGMP.</text>
</comment>
<dbReference type="Pfam" id="PF00625">
    <property type="entry name" value="Guanylate_kin"/>
    <property type="match status" value="1"/>
</dbReference>
<dbReference type="InterPro" id="IPR008145">
    <property type="entry name" value="GK/Ca_channel_bsu"/>
</dbReference>
<dbReference type="InterPro" id="IPR008144">
    <property type="entry name" value="Guanylate_kin-like_dom"/>
</dbReference>
<dbReference type="Gene3D" id="3.30.63.10">
    <property type="entry name" value="Guanylate Kinase phosphate binding domain"/>
    <property type="match status" value="1"/>
</dbReference>
<evidence type="ECO:0000256" key="10">
    <source>
        <dbReference type="ARBA" id="ARBA00022840"/>
    </source>
</evidence>
<dbReference type="InterPro" id="IPR017665">
    <property type="entry name" value="Guanylate_kinase"/>
</dbReference>
<dbReference type="SUPFAM" id="SSF52540">
    <property type="entry name" value="P-loop containing nucleoside triphosphate hydrolases"/>
    <property type="match status" value="1"/>
</dbReference>
<comment type="similarity">
    <text evidence="3">Belongs to the guanylate kinase family.</text>
</comment>
<keyword evidence="6" id="KW-0963">Cytoplasm</keyword>
<comment type="subcellular location">
    <subcellularLocation>
        <location evidence="2">Cytoplasm</location>
    </subcellularLocation>
</comment>
<dbReference type="SMART" id="SM00072">
    <property type="entry name" value="GuKc"/>
    <property type="match status" value="1"/>
</dbReference>
<gene>
    <name evidence="14" type="ORF">METZ01_LOCUS16514</name>
</gene>
<keyword evidence="8" id="KW-0547">Nucleotide-binding</keyword>
<proteinExistence type="inferred from homology"/>
<dbReference type="CDD" id="cd00071">
    <property type="entry name" value="GMPK"/>
    <property type="match status" value="1"/>
</dbReference>
<evidence type="ECO:0000256" key="1">
    <source>
        <dbReference type="ARBA" id="ARBA00003531"/>
    </source>
</evidence>
<name>A0A381P9Q3_9ZZZZ</name>
<evidence type="ECO:0000256" key="5">
    <source>
        <dbReference type="ARBA" id="ARBA00016296"/>
    </source>
</evidence>
<dbReference type="NCBIfam" id="TIGR03263">
    <property type="entry name" value="guanyl_kin"/>
    <property type="match status" value="1"/>
</dbReference>
<evidence type="ECO:0000256" key="2">
    <source>
        <dbReference type="ARBA" id="ARBA00004496"/>
    </source>
</evidence>
<dbReference type="InterPro" id="IPR027417">
    <property type="entry name" value="P-loop_NTPase"/>
</dbReference>
<dbReference type="AlphaFoldDB" id="A0A381P9Q3"/>
<dbReference type="EC" id="2.7.4.8" evidence="4"/>
<keyword evidence="10" id="KW-0067">ATP-binding</keyword>
<evidence type="ECO:0000256" key="4">
    <source>
        <dbReference type="ARBA" id="ARBA00012961"/>
    </source>
</evidence>
<keyword evidence="7" id="KW-0808">Transferase</keyword>
<evidence type="ECO:0000256" key="7">
    <source>
        <dbReference type="ARBA" id="ARBA00022679"/>
    </source>
</evidence>
<evidence type="ECO:0000313" key="14">
    <source>
        <dbReference type="EMBL" id="SUZ63660.1"/>
    </source>
</evidence>
<evidence type="ECO:0000256" key="11">
    <source>
        <dbReference type="ARBA" id="ARBA00030128"/>
    </source>
</evidence>
<evidence type="ECO:0000256" key="12">
    <source>
        <dbReference type="ARBA" id="ARBA00048594"/>
    </source>
</evidence>
<dbReference type="Gene3D" id="3.40.50.300">
    <property type="entry name" value="P-loop containing nucleotide triphosphate hydrolases"/>
    <property type="match status" value="1"/>
</dbReference>
<dbReference type="FunFam" id="3.30.63.10:FF:000005">
    <property type="entry name" value="Guanylate kinase"/>
    <property type="match status" value="1"/>
</dbReference>
<dbReference type="GO" id="GO:0005829">
    <property type="term" value="C:cytosol"/>
    <property type="evidence" value="ECO:0007669"/>
    <property type="project" value="TreeGrafter"/>
</dbReference>
<reference evidence="14" key="1">
    <citation type="submission" date="2018-05" db="EMBL/GenBank/DDBJ databases">
        <authorList>
            <person name="Lanie J.A."/>
            <person name="Ng W.-L."/>
            <person name="Kazmierczak K.M."/>
            <person name="Andrzejewski T.M."/>
            <person name="Davidsen T.M."/>
            <person name="Wayne K.J."/>
            <person name="Tettelin H."/>
            <person name="Glass J.I."/>
            <person name="Rusch D."/>
            <person name="Podicherti R."/>
            <person name="Tsui H.-C.T."/>
            <person name="Winkler M.E."/>
        </authorList>
    </citation>
    <scope>NUCLEOTIDE SEQUENCE</scope>
</reference>
<dbReference type="PANTHER" id="PTHR23117">
    <property type="entry name" value="GUANYLATE KINASE-RELATED"/>
    <property type="match status" value="1"/>
</dbReference>
<dbReference type="PROSITE" id="PS00856">
    <property type="entry name" value="GUANYLATE_KINASE_1"/>
    <property type="match status" value="1"/>
</dbReference>
<sequence length="188" mass="21167">MIVISAPSGAGKTTIVRKLQELHPGWQFSVSCTTRPKRDYEKAADDYEFITAEEFSKRIENRELLEYEEVHGYMYGTPRAAVDSALQNGTDLILEVDVNGALAIKKVYPDESATVFIHPPSLDVLKNRLRKRGADSEERIEERLKRAAMEIEKSPGFDIEVINSDIEQAVTEISIKLEQMNGGPNRVN</sequence>
<dbReference type="EMBL" id="UINC01000921">
    <property type="protein sequence ID" value="SUZ63660.1"/>
    <property type="molecule type" value="Genomic_DNA"/>
</dbReference>